<protein>
    <submittedName>
        <fullName evidence="1">Uncharacterized protein</fullName>
    </submittedName>
</protein>
<proteinExistence type="predicted"/>
<dbReference type="EMBL" id="CP028130">
    <property type="protein sequence ID" value="AZZ54457.1"/>
    <property type="molecule type" value="Genomic_DNA"/>
</dbReference>
<organism evidence="1 2">
    <name type="scientific">Rathayibacter iranicus</name>
    <dbReference type="NCBI Taxonomy" id="59737"/>
    <lineage>
        <taxon>Bacteria</taxon>
        <taxon>Bacillati</taxon>
        <taxon>Actinomycetota</taxon>
        <taxon>Actinomycetes</taxon>
        <taxon>Micrococcales</taxon>
        <taxon>Microbacteriaceae</taxon>
        <taxon>Rathayibacter</taxon>
    </lineage>
</organism>
<gene>
    <name evidence="1" type="ORF">C7V51_00035</name>
</gene>
<sequence length="84" mass="9074">MSGGDEVDEVAAVVQRLAVLLAAGSLRDPRWVISRRRGLGARAARRRRLLRAVAEEAARGGDVSVALLRDVRPHDGRPARQAVV</sequence>
<evidence type="ECO:0000313" key="1">
    <source>
        <dbReference type="EMBL" id="AZZ54457.1"/>
    </source>
</evidence>
<dbReference type="RefSeq" id="WP_127843833.1">
    <property type="nucleotide sequence ID" value="NZ_CP028130.1"/>
</dbReference>
<evidence type="ECO:0000313" key="2">
    <source>
        <dbReference type="Proteomes" id="UP000283946"/>
    </source>
</evidence>
<dbReference type="KEGG" id="ria:C7V51_00035"/>
<accession>A0AAD1ABQ5</accession>
<dbReference type="AlphaFoldDB" id="A0AAD1ABQ5"/>
<reference evidence="1 2" key="1">
    <citation type="submission" date="2018-03" db="EMBL/GenBank/DDBJ databases">
        <title>Bacteriophage NCPPB3778 and a type I-E CRISPR drive the evolution of the US Biological Select Agent, Rathayibacter toxicus.</title>
        <authorList>
            <person name="Davis E.W.II."/>
            <person name="Tabima J.F."/>
            <person name="Weisberg A.J."/>
            <person name="Dantas Lopes L."/>
            <person name="Wiseman M.S."/>
            <person name="Wiseman M.S."/>
            <person name="Pupko T."/>
            <person name="Belcher M.S."/>
            <person name="Sechler A.J."/>
            <person name="Tancos M.A."/>
            <person name="Schroeder B.K."/>
            <person name="Murray T.D."/>
            <person name="Luster D.G."/>
            <person name="Schneider W.L."/>
            <person name="Rogers E."/>
            <person name="Andreote F.D."/>
            <person name="Grunwald N.J."/>
            <person name="Putnam M.L."/>
            <person name="Chang J.H."/>
        </authorList>
    </citation>
    <scope>NUCLEOTIDE SEQUENCE [LARGE SCALE GENOMIC DNA]</scope>
    <source>
        <strain evidence="1 2">NCCPB 2253</strain>
    </source>
</reference>
<dbReference type="Proteomes" id="UP000283946">
    <property type="component" value="Chromosome"/>
</dbReference>
<name>A0AAD1ABQ5_9MICO</name>